<dbReference type="RefSeq" id="WP_061540350.1">
    <property type="nucleotide sequence ID" value="NZ_CP013232.1"/>
</dbReference>
<dbReference type="Proteomes" id="UP000072421">
    <property type="component" value="Chromosome"/>
</dbReference>
<dbReference type="InterPro" id="IPR036515">
    <property type="entry name" value="Transposase_17_sf"/>
</dbReference>
<accession>A0A127PCL4</accession>
<gene>
    <name evidence="2" type="ORF">CFter6_2894</name>
</gene>
<dbReference type="PANTHER" id="PTHR34322:SF2">
    <property type="entry name" value="TRANSPOSASE IS200-LIKE DOMAIN-CONTAINING PROTEIN"/>
    <property type="match status" value="1"/>
</dbReference>
<evidence type="ECO:0000313" key="3">
    <source>
        <dbReference type="Proteomes" id="UP000072421"/>
    </source>
</evidence>
<dbReference type="PANTHER" id="PTHR34322">
    <property type="entry name" value="TRANSPOSASE, Y1_TNP DOMAIN-CONTAINING"/>
    <property type="match status" value="1"/>
</dbReference>
<dbReference type="Gene3D" id="3.30.70.1290">
    <property type="entry name" value="Transposase IS200-like"/>
    <property type="match status" value="1"/>
</dbReference>
<evidence type="ECO:0000313" key="2">
    <source>
        <dbReference type="EMBL" id="AMO95560.1"/>
    </source>
</evidence>
<name>A0A127PCL4_9BURK</name>
<dbReference type="SUPFAM" id="SSF143422">
    <property type="entry name" value="Transposase IS200-like"/>
    <property type="match status" value="1"/>
</dbReference>
<dbReference type="AlphaFoldDB" id="A0A127PCL4"/>
<dbReference type="GO" id="GO:0004803">
    <property type="term" value="F:transposase activity"/>
    <property type="evidence" value="ECO:0007669"/>
    <property type="project" value="InterPro"/>
</dbReference>
<organism evidence="2">
    <name type="scientific">Collimonas fungivorans</name>
    <dbReference type="NCBI Taxonomy" id="158899"/>
    <lineage>
        <taxon>Bacteria</taxon>
        <taxon>Pseudomonadati</taxon>
        <taxon>Pseudomonadota</taxon>
        <taxon>Betaproteobacteria</taxon>
        <taxon>Burkholderiales</taxon>
        <taxon>Oxalobacteraceae</taxon>
        <taxon>Collimonas</taxon>
    </lineage>
</organism>
<sequence>MSRPLRIELAGGVYHVTSRGDRREDIYIDDQDRLLWLEILGQVCRRFNWTCHAWCQMSNHYHIVVETAEANLSQGMRQLNGVYTQSFNRRHGRVGHVFQGRYKAILIEKDSYLLELSRYVVLNPVRARMVKDVGKWRWSSYAAMLGVEDPPGWLQTDWILGQFSRQRKRAVVKYIDFVRAGIGLPEIWENLRGQIYLGSDAFLLRMQDLSDQEITEIPRTQRHPTAQPLSSYREQYDEPRLAMAVAFATGNYTLREIAEYFGVHYSTVSRAIKKVERNDSDT</sequence>
<dbReference type="SUPFAM" id="SSF48295">
    <property type="entry name" value="TrpR-like"/>
    <property type="match status" value="1"/>
</dbReference>
<dbReference type="EMBL" id="CP013232">
    <property type="protein sequence ID" value="AMO95560.1"/>
    <property type="molecule type" value="Genomic_DNA"/>
</dbReference>
<evidence type="ECO:0000259" key="1">
    <source>
        <dbReference type="SMART" id="SM01321"/>
    </source>
</evidence>
<feature type="domain" description="Transposase IS200-like" evidence="1">
    <location>
        <begin position="9"/>
        <end position="123"/>
    </location>
</feature>
<dbReference type="SMART" id="SM01321">
    <property type="entry name" value="Y1_Tnp"/>
    <property type="match status" value="1"/>
</dbReference>
<dbReference type="GO" id="GO:0006313">
    <property type="term" value="P:DNA transposition"/>
    <property type="evidence" value="ECO:0007669"/>
    <property type="project" value="InterPro"/>
</dbReference>
<protein>
    <submittedName>
        <fullName evidence="2">Transposase IS200 like family protein</fullName>
    </submittedName>
</protein>
<dbReference type="Pfam" id="PF01797">
    <property type="entry name" value="Y1_Tnp"/>
    <property type="match status" value="1"/>
</dbReference>
<dbReference type="OrthoDB" id="9814067at2"/>
<dbReference type="GO" id="GO:0043565">
    <property type="term" value="F:sequence-specific DNA binding"/>
    <property type="evidence" value="ECO:0007669"/>
    <property type="project" value="InterPro"/>
</dbReference>
<dbReference type="InterPro" id="IPR002686">
    <property type="entry name" value="Transposase_17"/>
</dbReference>
<proteinExistence type="predicted"/>
<dbReference type="InterPro" id="IPR010921">
    <property type="entry name" value="Trp_repressor/repl_initiator"/>
</dbReference>
<reference evidence="2 3" key="1">
    <citation type="submission" date="2015-11" db="EMBL/GenBank/DDBJ databases">
        <title>Exploring the genomic traits of fungus-feeding bacterial genus Collimonas.</title>
        <authorList>
            <person name="Song C."/>
            <person name="Schmidt R."/>
            <person name="de Jager V."/>
            <person name="Krzyzanowska D."/>
            <person name="Jongedijk E."/>
            <person name="Cankar K."/>
            <person name="Beekwilder J."/>
            <person name="van Veen A."/>
            <person name="de Boer W."/>
            <person name="van Veen J.A."/>
            <person name="Garbeva P."/>
        </authorList>
    </citation>
    <scope>NUCLEOTIDE SEQUENCE [LARGE SCALE GENOMIC DNA]</scope>
    <source>
        <strain evidence="2 3">Ter6</strain>
    </source>
</reference>
<dbReference type="PATRIC" id="fig|158899.10.peg.2891"/>